<dbReference type="GO" id="GO:0008010">
    <property type="term" value="F:structural constituent of chitin-based larval cuticle"/>
    <property type="evidence" value="ECO:0007669"/>
    <property type="project" value="TreeGrafter"/>
</dbReference>
<proteinExistence type="predicted"/>
<dbReference type="PANTHER" id="PTHR10380">
    <property type="entry name" value="CUTICLE PROTEIN"/>
    <property type="match status" value="1"/>
</dbReference>
<evidence type="ECO:0000256" key="2">
    <source>
        <dbReference type="PROSITE-ProRule" id="PRU00497"/>
    </source>
</evidence>
<feature type="signal peptide" evidence="4">
    <location>
        <begin position="1"/>
        <end position="16"/>
    </location>
</feature>
<dbReference type="Pfam" id="PF00379">
    <property type="entry name" value="Chitin_bind_4"/>
    <property type="match status" value="1"/>
</dbReference>
<dbReference type="OrthoDB" id="6365759at2759"/>
<dbReference type="PROSITE" id="PS51257">
    <property type="entry name" value="PROKAR_LIPOPROTEIN"/>
    <property type="match status" value="1"/>
</dbReference>
<name>A0A9N9MU08_9CUCU</name>
<reference evidence="5" key="1">
    <citation type="submission" date="2022-01" db="EMBL/GenBank/DDBJ databases">
        <authorList>
            <person name="King R."/>
        </authorList>
    </citation>
    <scope>NUCLEOTIDE SEQUENCE</scope>
</reference>
<protein>
    <submittedName>
        <fullName evidence="5">Uncharacterized protein</fullName>
    </submittedName>
</protein>
<gene>
    <name evidence="5" type="ORF">CEUTPL_LOCUS11373</name>
</gene>
<dbReference type="InterPro" id="IPR000618">
    <property type="entry name" value="Insect_cuticle"/>
</dbReference>
<keyword evidence="1 2" id="KW-0193">Cuticle</keyword>
<accession>A0A9N9MU08</accession>
<dbReference type="Proteomes" id="UP001152799">
    <property type="component" value="Chromosome 6"/>
</dbReference>
<evidence type="ECO:0000313" key="5">
    <source>
        <dbReference type="EMBL" id="CAG9770931.1"/>
    </source>
</evidence>
<dbReference type="PROSITE" id="PS00233">
    <property type="entry name" value="CHIT_BIND_RR_1"/>
    <property type="match status" value="1"/>
</dbReference>
<dbReference type="PROSITE" id="PS51155">
    <property type="entry name" value="CHIT_BIND_RR_2"/>
    <property type="match status" value="1"/>
</dbReference>
<dbReference type="GO" id="GO:0062129">
    <property type="term" value="C:chitin-based extracellular matrix"/>
    <property type="evidence" value="ECO:0007669"/>
    <property type="project" value="TreeGrafter"/>
</dbReference>
<evidence type="ECO:0000256" key="4">
    <source>
        <dbReference type="SAM" id="SignalP"/>
    </source>
</evidence>
<feature type="region of interest" description="Disordered" evidence="3">
    <location>
        <begin position="146"/>
        <end position="168"/>
    </location>
</feature>
<dbReference type="PANTHER" id="PTHR10380:SF173">
    <property type="entry name" value="CUTICULAR PROTEIN 47EF, ISOFORM C-RELATED"/>
    <property type="match status" value="1"/>
</dbReference>
<organism evidence="5 6">
    <name type="scientific">Ceutorhynchus assimilis</name>
    <name type="common">cabbage seed weevil</name>
    <dbReference type="NCBI Taxonomy" id="467358"/>
    <lineage>
        <taxon>Eukaryota</taxon>
        <taxon>Metazoa</taxon>
        <taxon>Ecdysozoa</taxon>
        <taxon>Arthropoda</taxon>
        <taxon>Hexapoda</taxon>
        <taxon>Insecta</taxon>
        <taxon>Pterygota</taxon>
        <taxon>Neoptera</taxon>
        <taxon>Endopterygota</taxon>
        <taxon>Coleoptera</taxon>
        <taxon>Polyphaga</taxon>
        <taxon>Cucujiformia</taxon>
        <taxon>Curculionidae</taxon>
        <taxon>Ceutorhynchinae</taxon>
        <taxon>Ceutorhynchus</taxon>
    </lineage>
</organism>
<keyword evidence="6" id="KW-1185">Reference proteome</keyword>
<feature type="chain" id="PRO_5040250855" evidence="4">
    <location>
        <begin position="17"/>
        <end position="168"/>
    </location>
</feature>
<sequence>MKSFILTTAILGFASCGRLDSQYLPAINRGLSTPVSGQFSSAASHNQVPIVKYINDNNGEGTYRYNYETANSISAEEHGDARGAQGSYSYISPEGEHVSVSYTADENGYVAHGSHLPTPPPIPEAILKSIQENAAAEARGIFNEGSYHGEGQYNGNGNGYSNNGGYRY</sequence>
<feature type="compositionally biased region" description="Low complexity" evidence="3">
    <location>
        <begin position="159"/>
        <end position="168"/>
    </location>
</feature>
<evidence type="ECO:0000313" key="6">
    <source>
        <dbReference type="Proteomes" id="UP001152799"/>
    </source>
</evidence>
<keyword evidence="4" id="KW-0732">Signal</keyword>
<dbReference type="AlphaFoldDB" id="A0A9N9MU08"/>
<dbReference type="EMBL" id="OU892282">
    <property type="protein sequence ID" value="CAG9770931.1"/>
    <property type="molecule type" value="Genomic_DNA"/>
</dbReference>
<dbReference type="PRINTS" id="PR00947">
    <property type="entry name" value="CUTICLE"/>
</dbReference>
<dbReference type="InterPro" id="IPR031311">
    <property type="entry name" value="CHIT_BIND_RR_consensus"/>
</dbReference>
<evidence type="ECO:0000256" key="3">
    <source>
        <dbReference type="SAM" id="MobiDB-lite"/>
    </source>
</evidence>
<dbReference type="InterPro" id="IPR050468">
    <property type="entry name" value="Cuticle_Struct_Prot"/>
</dbReference>
<evidence type="ECO:0000256" key="1">
    <source>
        <dbReference type="ARBA" id="ARBA00022460"/>
    </source>
</evidence>